<protein>
    <submittedName>
        <fullName evidence="2">Uncharacterized protein</fullName>
    </submittedName>
</protein>
<comment type="caution">
    <text evidence="2">The sequence shown here is derived from an EMBL/GenBank/DDBJ whole genome shotgun (WGS) entry which is preliminary data.</text>
</comment>
<feature type="region of interest" description="Disordered" evidence="1">
    <location>
        <begin position="28"/>
        <end position="74"/>
    </location>
</feature>
<organism evidence="2 3">
    <name type="scientific">Orbilia ellipsospora</name>
    <dbReference type="NCBI Taxonomy" id="2528407"/>
    <lineage>
        <taxon>Eukaryota</taxon>
        <taxon>Fungi</taxon>
        <taxon>Dikarya</taxon>
        <taxon>Ascomycota</taxon>
        <taxon>Pezizomycotina</taxon>
        <taxon>Orbiliomycetes</taxon>
        <taxon>Orbiliales</taxon>
        <taxon>Orbiliaceae</taxon>
        <taxon>Orbilia</taxon>
    </lineage>
</organism>
<dbReference type="AlphaFoldDB" id="A0AAV9XA66"/>
<gene>
    <name evidence="2" type="ORF">TWF694_010421</name>
</gene>
<name>A0AAV9XA66_9PEZI</name>
<sequence length="208" mass="23431">MRGQGYADSDELEQSDLDVVSLYTEETPNWYMQPPTPDINIDLGRAPSNFELLAQSPDPYEEQPPSPGSPEHETETYMDDVDAFFGPKISHHRATMPDDSEEIGIDDPDRLVNWGNIFPGSPKLQFGDYESDIGTTGSIPSGQWLYGQPVDNVYINNGGRYSNGRDGRDFTYTIWPLHPPGPTGVYQNIPTGAMSMRIIVDWNFRYKF</sequence>
<reference evidence="2 3" key="1">
    <citation type="submission" date="2019-10" db="EMBL/GenBank/DDBJ databases">
        <authorList>
            <person name="Palmer J.M."/>
        </authorList>
    </citation>
    <scope>NUCLEOTIDE SEQUENCE [LARGE SCALE GENOMIC DNA]</scope>
    <source>
        <strain evidence="2 3">TWF694</strain>
    </source>
</reference>
<dbReference type="EMBL" id="JAVHJO010000007">
    <property type="protein sequence ID" value="KAK6538861.1"/>
    <property type="molecule type" value="Genomic_DNA"/>
</dbReference>
<evidence type="ECO:0000313" key="3">
    <source>
        <dbReference type="Proteomes" id="UP001365542"/>
    </source>
</evidence>
<accession>A0AAV9XA66</accession>
<keyword evidence="3" id="KW-1185">Reference proteome</keyword>
<proteinExistence type="predicted"/>
<dbReference type="Proteomes" id="UP001365542">
    <property type="component" value="Unassembled WGS sequence"/>
</dbReference>
<evidence type="ECO:0000256" key="1">
    <source>
        <dbReference type="SAM" id="MobiDB-lite"/>
    </source>
</evidence>
<evidence type="ECO:0000313" key="2">
    <source>
        <dbReference type="EMBL" id="KAK6538861.1"/>
    </source>
</evidence>